<dbReference type="RefSeq" id="WP_202103076.1">
    <property type="nucleotide sequence ID" value="NZ_JAERTY010000005.1"/>
</dbReference>
<dbReference type="Proteomes" id="UP000625283">
    <property type="component" value="Unassembled WGS sequence"/>
</dbReference>
<keyword evidence="3" id="KW-1185">Reference proteome</keyword>
<protein>
    <submittedName>
        <fullName evidence="2">Fibronectin type III domain-containing protein</fullName>
    </submittedName>
</protein>
<dbReference type="Gene3D" id="2.60.40.10">
    <property type="entry name" value="Immunoglobulins"/>
    <property type="match status" value="1"/>
</dbReference>
<dbReference type="EMBL" id="JAERTY010000005">
    <property type="protein sequence ID" value="MBL1409329.1"/>
    <property type="molecule type" value="Genomic_DNA"/>
</dbReference>
<reference evidence="2 3" key="1">
    <citation type="submission" date="2021-01" db="EMBL/GenBank/DDBJ databases">
        <title>C459-1 draft genome sequence.</title>
        <authorList>
            <person name="Zhang X.-F."/>
        </authorList>
    </citation>
    <scope>NUCLEOTIDE SEQUENCE [LARGE SCALE GENOMIC DNA]</scope>
    <source>
        <strain evidence="3">C459-1</strain>
    </source>
</reference>
<name>A0ABS1R518_9SPHI</name>
<dbReference type="PROSITE" id="PS50853">
    <property type="entry name" value="FN3"/>
    <property type="match status" value="1"/>
</dbReference>
<organism evidence="2 3">
    <name type="scientific">Sphingobacterium faecale</name>
    <dbReference type="NCBI Taxonomy" id="2803775"/>
    <lineage>
        <taxon>Bacteria</taxon>
        <taxon>Pseudomonadati</taxon>
        <taxon>Bacteroidota</taxon>
        <taxon>Sphingobacteriia</taxon>
        <taxon>Sphingobacteriales</taxon>
        <taxon>Sphingobacteriaceae</taxon>
        <taxon>Sphingobacterium</taxon>
    </lineage>
</organism>
<sequence>MKNLFLSCSFLLSIIINLTTMSCKEETVIVRGTTDILPVNVRMLAYTNSSITVGWDHVEGATSYTIQLLDSKDSDKPLDRYIVITEDFYKFSSLEELKGYYVRVRANVNYDTGDWKYIMNNNLPARIMPKYGFVADDFKEPDVVPSTELYPNFPEGWEIHTAPGGRKPSFTAVGPTGANSDIFPSGEWLMEDIYSISTASMVKNRVGDYAVMFRGGGTYTPKLAMNFDLTNGASKFSFIYGAATQNATDAGGVPIYVKVEYSQDAGKTWTQLEDILEVASAEIQYYKEYELNIKGPVRFRIGKTNTTAARLLVDEIAVYKN</sequence>
<evidence type="ECO:0000313" key="3">
    <source>
        <dbReference type="Proteomes" id="UP000625283"/>
    </source>
</evidence>
<gene>
    <name evidence="2" type="ORF">JKG61_11255</name>
</gene>
<dbReference type="PROSITE" id="PS51257">
    <property type="entry name" value="PROKAR_LIPOPROTEIN"/>
    <property type="match status" value="1"/>
</dbReference>
<dbReference type="InterPro" id="IPR003961">
    <property type="entry name" value="FN3_dom"/>
</dbReference>
<accession>A0ABS1R518</accession>
<feature type="domain" description="Fibronectin type-III" evidence="1">
    <location>
        <begin position="37"/>
        <end position="126"/>
    </location>
</feature>
<dbReference type="SUPFAM" id="SSF49265">
    <property type="entry name" value="Fibronectin type III"/>
    <property type="match status" value="1"/>
</dbReference>
<evidence type="ECO:0000313" key="2">
    <source>
        <dbReference type="EMBL" id="MBL1409329.1"/>
    </source>
</evidence>
<proteinExistence type="predicted"/>
<dbReference type="CDD" id="cd00063">
    <property type="entry name" value="FN3"/>
    <property type="match status" value="1"/>
</dbReference>
<comment type="caution">
    <text evidence="2">The sequence shown here is derived from an EMBL/GenBank/DDBJ whole genome shotgun (WGS) entry which is preliminary data.</text>
</comment>
<dbReference type="InterPro" id="IPR013783">
    <property type="entry name" value="Ig-like_fold"/>
</dbReference>
<dbReference type="InterPro" id="IPR036116">
    <property type="entry name" value="FN3_sf"/>
</dbReference>
<evidence type="ECO:0000259" key="1">
    <source>
        <dbReference type="PROSITE" id="PS50853"/>
    </source>
</evidence>